<sequence>MRRLLLLRHAKSDRPPGVSDIDRPLDARGREAAPRMGAYLASEGLKPDLALVSPSKRTRETWEAVATALDAVRVRIVETIYEAPPAALLAAVRESPDTADTLILVGHNPGTEALADMLVAEGARAAQKRLAQGFPTAALAVIEFDVAHWSEVGRNGRLERFVRPKDLSPDLTD</sequence>
<dbReference type="EMBL" id="BPQG01000080">
    <property type="protein sequence ID" value="GJD46507.1"/>
    <property type="molecule type" value="Genomic_DNA"/>
</dbReference>
<organism evidence="1 2">
    <name type="scientific">Methylobacterium cerastii</name>
    <dbReference type="NCBI Taxonomy" id="932741"/>
    <lineage>
        <taxon>Bacteria</taxon>
        <taxon>Pseudomonadati</taxon>
        <taxon>Pseudomonadota</taxon>
        <taxon>Alphaproteobacteria</taxon>
        <taxon>Hyphomicrobiales</taxon>
        <taxon>Methylobacteriaceae</taxon>
        <taxon>Methylobacterium</taxon>
    </lineage>
</organism>
<name>A0ABQ4QPH6_9HYPH</name>
<dbReference type="Gene3D" id="3.40.50.1240">
    <property type="entry name" value="Phosphoglycerate mutase-like"/>
    <property type="match status" value="1"/>
</dbReference>
<dbReference type="Proteomes" id="UP001055117">
    <property type="component" value="Unassembled WGS sequence"/>
</dbReference>
<protein>
    <recommendedName>
        <fullName evidence="3">Phosphoglycerate mutase</fullName>
    </recommendedName>
</protein>
<evidence type="ECO:0000313" key="1">
    <source>
        <dbReference type="EMBL" id="GJD46507.1"/>
    </source>
</evidence>
<keyword evidence="2" id="KW-1185">Reference proteome</keyword>
<dbReference type="InterPro" id="IPR029033">
    <property type="entry name" value="His_PPase_superfam"/>
</dbReference>
<reference evidence="1 2" key="1">
    <citation type="journal article" date="2021" name="Front. Microbiol.">
        <title>Comprehensive Comparative Genomics and Phenotyping of Methylobacterium Species.</title>
        <authorList>
            <person name="Alessa O."/>
            <person name="Ogura Y."/>
            <person name="Fujitani Y."/>
            <person name="Takami H."/>
            <person name="Hayashi T."/>
            <person name="Sahin N."/>
            <person name="Tani A."/>
        </authorList>
    </citation>
    <scope>NUCLEOTIDE SEQUENCE [LARGE SCALE GENOMIC DNA]</scope>
    <source>
        <strain evidence="1 2">DSM 23679</strain>
    </source>
</reference>
<evidence type="ECO:0008006" key="3">
    <source>
        <dbReference type="Google" id="ProtNLM"/>
    </source>
</evidence>
<dbReference type="RefSeq" id="WP_147764293.1">
    <property type="nucleotide sequence ID" value="NZ_BPQG01000080.1"/>
</dbReference>
<dbReference type="CDD" id="cd07067">
    <property type="entry name" value="HP_PGM_like"/>
    <property type="match status" value="1"/>
</dbReference>
<dbReference type="Pfam" id="PF00300">
    <property type="entry name" value="His_Phos_1"/>
    <property type="match status" value="1"/>
</dbReference>
<dbReference type="SUPFAM" id="SSF53254">
    <property type="entry name" value="Phosphoglycerate mutase-like"/>
    <property type="match status" value="1"/>
</dbReference>
<proteinExistence type="predicted"/>
<evidence type="ECO:0000313" key="2">
    <source>
        <dbReference type="Proteomes" id="UP001055117"/>
    </source>
</evidence>
<dbReference type="PANTHER" id="PTHR47623:SF1">
    <property type="entry name" value="OS09G0287300 PROTEIN"/>
    <property type="match status" value="1"/>
</dbReference>
<dbReference type="SMART" id="SM00855">
    <property type="entry name" value="PGAM"/>
    <property type="match status" value="1"/>
</dbReference>
<comment type="caution">
    <text evidence="1">The sequence shown here is derived from an EMBL/GenBank/DDBJ whole genome shotgun (WGS) entry which is preliminary data.</text>
</comment>
<dbReference type="PANTHER" id="PTHR47623">
    <property type="entry name" value="OS09G0287300 PROTEIN"/>
    <property type="match status" value="1"/>
</dbReference>
<gene>
    <name evidence="1" type="ORF">AFCDBAGC_4389</name>
</gene>
<dbReference type="InterPro" id="IPR013078">
    <property type="entry name" value="His_Pase_superF_clade-1"/>
</dbReference>
<accession>A0ABQ4QPH6</accession>